<dbReference type="EMBL" id="BLXT01006426">
    <property type="protein sequence ID" value="GFO31730.1"/>
    <property type="molecule type" value="Genomic_DNA"/>
</dbReference>
<proteinExistence type="predicted"/>
<dbReference type="AlphaFoldDB" id="A0AAV4CIT5"/>
<name>A0AAV4CIT5_9GAST</name>
<dbReference type="Proteomes" id="UP000735302">
    <property type="component" value="Unassembled WGS sequence"/>
</dbReference>
<evidence type="ECO:0000256" key="1">
    <source>
        <dbReference type="SAM" id="MobiDB-lite"/>
    </source>
</evidence>
<evidence type="ECO:0000313" key="2">
    <source>
        <dbReference type="EMBL" id="GFO31730.1"/>
    </source>
</evidence>
<protein>
    <submittedName>
        <fullName evidence="2">Uncharacterized protein</fullName>
    </submittedName>
</protein>
<sequence length="97" mass="10668">MGLLVEEERQPGIGDVRGPEVDSVVDEPISASTAGTSAIQELSPRVDQRGHTGQRSSLDALSQSQPYRWSNNHLSGWKGGGNINLKGWSGCYQWMRW</sequence>
<accession>A0AAV4CIT5</accession>
<reference evidence="2 3" key="1">
    <citation type="journal article" date="2021" name="Elife">
        <title>Chloroplast acquisition without the gene transfer in kleptoplastic sea slugs, Plakobranchus ocellatus.</title>
        <authorList>
            <person name="Maeda T."/>
            <person name="Takahashi S."/>
            <person name="Yoshida T."/>
            <person name="Shimamura S."/>
            <person name="Takaki Y."/>
            <person name="Nagai Y."/>
            <person name="Toyoda A."/>
            <person name="Suzuki Y."/>
            <person name="Arimoto A."/>
            <person name="Ishii H."/>
            <person name="Satoh N."/>
            <person name="Nishiyama T."/>
            <person name="Hasebe M."/>
            <person name="Maruyama T."/>
            <person name="Minagawa J."/>
            <person name="Obokata J."/>
            <person name="Shigenobu S."/>
        </authorList>
    </citation>
    <scope>NUCLEOTIDE SEQUENCE [LARGE SCALE GENOMIC DNA]</scope>
</reference>
<gene>
    <name evidence="2" type="ORF">PoB_005823500</name>
</gene>
<feature type="compositionally biased region" description="Basic and acidic residues" evidence="1">
    <location>
        <begin position="1"/>
        <end position="10"/>
    </location>
</feature>
<organism evidence="2 3">
    <name type="scientific">Plakobranchus ocellatus</name>
    <dbReference type="NCBI Taxonomy" id="259542"/>
    <lineage>
        <taxon>Eukaryota</taxon>
        <taxon>Metazoa</taxon>
        <taxon>Spiralia</taxon>
        <taxon>Lophotrochozoa</taxon>
        <taxon>Mollusca</taxon>
        <taxon>Gastropoda</taxon>
        <taxon>Heterobranchia</taxon>
        <taxon>Euthyneura</taxon>
        <taxon>Panpulmonata</taxon>
        <taxon>Sacoglossa</taxon>
        <taxon>Placobranchoidea</taxon>
        <taxon>Plakobranchidae</taxon>
        <taxon>Plakobranchus</taxon>
    </lineage>
</organism>
<evidence type="ECO:0000313" key="3">
    <source>
        <dbReference type="Proteomes" id="UP000735302"/>
    </source>
</evidence>
<keyword evidence="3" id="KW-1185">Reference proteome</keyword>
<feature type="region of interest" description="Disordered" evidence="1">
    <location>
        <begin position="1"/>
        <end position="64"/>
    </location>
</feature>
<feature type="compositionally biased region" description="Polar residues" evidence="1">
    <location>
        <begin position="30"/>
        <end position="40"/>
    </location>
</feature>
<comment type="caution">
    <text evidence="2">The sequence shown here is derived from an EMBL/GenBank/DDBJ whole genome shotgun (WGS) entry which is preliminary data.</text>
</comment>
<feature type="compositionally biased region" description="Polar residues" evidence="1">
    <location>
        <begin position="51"/>
        <end position="64"/>
    </location>
</feature>